<dbReference type="Proteomes" id="UP000644115">
    <property type="component" value="Unassembled WGS sequence"/>
</dbReference>
<comment type="caution">
    <text evidence="1">The sequence shown here is derived from an EMBL/GenBank/DDBJ whole genome shotgun (WGS) entry which is preliminary data.</text>
</comment>
<name>A0A923NCC3_9FIRM</name>
<keyword evidence="2" id="KW-1185">Reference proteome</keyword>
<dbReference type="AlphaFoldDB" id="A0A923NCC3"/>
<dbReference type="RefSeq" id="WP_249286870.1">
    <property type="nucleotide sequence ID" value="NZ_JACRWC010000067.1"/>
</dbReference>
<evidence type="ECO:0000313" key="2">
    <source>
        <dbReference type="Proteomes" id="UP000644115"/>
    </source>
</evidence>
<sequence>MYRGIRAVLMAVLVVSSLWVGIGLGIASTERKPSAEVRSIGENRIEIWKGGVVVIWTTQENVTNWGDYIIVKGE</sequence>
<reference evidence="1" key="1">
    <citation type="submission" date="2020-08" db="EMBL/GenBank/DDBJ databases">
        <authorList>
            <person name="Liu C."/>
            <person name="Sun Q."/>
        </authorList>
    </citation>
    <scope>NUCLEOTIDE SEQUENCE</scope>
    <source>
        <strain evidence="1">BX16</strain>
    </source>
</reference>
<gene>
    <name evidence="1" type="ORF">H8876_05415</name>
</gene>
<evidence type="ECO:0000313" key="1">
    <source>
        <dbReference type="EMBL" id="MBC5999433.1"/>
    </source>
</evidence>
<accession>A0A923NCC3</accession>
<dbReference type="EMBL" id="JACRWC010000067">
    <property type="protein sequence ID" value="MBC5999433.1"/>
    <property type="molecule type" value="Genomic_DNA"/>
</dbReference>
<proteinExistence type="predicted"/>
<protein>
    <submittedName>
        <fullName evidence="1">Uncharacterized protein</fullName>
    </submittedName>
</protein>
<organism evidence="1 2">
    <name type="scientific">Lentihominibacter faecis</name>
    <dbReference type="NCBI Taxonomy" id="2764712"/>
    <lineage>
        <taxon>Bacteria</taxon>
        <taxon>Bacillati</taxon>
        <taxon>Bacillota</taxon>
        <taxon>Clostridia</taxon>
        <taxon>Peptostreptococcales</taxon>
        <taxon>Anaerovoracaceae</taxon>
        <taxon>Lentihominibacter</taxon>
    </lineage>
</organism>